<feature type="region of interest" description="Disordered" evidence="1">
    <location>
        <begin position="21"/>
        <end position="50"/>
    </location>
</feature>
<organism evidence="2 3">
    <name type="scientific">Mycoemilia scoparia</name>
    <dbReference type="NCBI Taxonomy" id="417184"/>
    <lineage>
        <taxon>Eukaryota</taxon>
        <taxon>Fungi</taxon>
        <taxon>Fungi incertae sedis</taxon>
        <taxon>Zoopagomycota</taxon>
        <taxon>Kickxellomycotina</taxon>
        <taxon>Kickxellomycetes</taxon>
        <taxon>Kickxellales</taxon>
        <taxon>Kickxellaceae</taxon>
        <taxon>Mycoemilia</taxon>
    </lineage>
</organism>
<evidence type="ECO:0000313" key="3">
    <source>
        <dbReference type="Proteomes" id="UP001150538"/>
    </source>
</evidence>
<comment type="caution">
    <text evidence="2">The sequence shown here is derived from an EMBL/GenBank/DDBJ whole genome shotgun (WGS) entry which is preliminary data.</text>
</comment>
<feature type="compositionally biased region" description="Low complexity" evidence="1">
    <location>
        <begin position="30"/>
        <end position="48"/>
    </location>
</feature>
<gene>
    <name evidence="2" type="ORF">H4219_006038</name>
</gene>
<protein>
    <submittedName>
        <fullName evidence="2">Uncharacterized protein</fullName>
    </submittedName>
</protein>
<proteinExistence type="predicted"/>
<dbReference type="AlphaFoldDB" id="A0A9W7ZRV7"/>
<dbReference type="EMBL" id="JANBPU010000487">
    <property type="protein sequence ID" value="KAJ1911109.1"/>
    <property type="molecule type" value="Genomic_DNA"/>
</dbReference>
<evidence type="ECO:0000313" key="2">
    <source>
        <dbReference type="EMBL" id="KAJ1911109.1"/>
    </source>
</evidence>
<accession>A0A9W7ZRV7</accession>
<dbReference type="Proteomes" id="UP001150538">
    <property type="component" value="Unassembled WGS sequence"/>
</dbReference>
<reference evidence="2" key="1">
    <citation type="submission" date="2022-07" db="EMBL/GenBank/DDBJ databases">
        <title>Phylogenomic reconstructions and comparative analyses of Kickxellomycotina fungi.</title>
        <authorList>
            <person name="Reynolds N.K."/>
            <person name="Stajich J.E."/>
            <person name="Barry K."/>
            <person name="Grigoriev I.V."/>
            <person name="Crous P."/>
            <person name="Smith M.E."/>
        </authorList>
    </citation>
    <scope>NUCLEOTIDE SEQUENCE</scope>
    <source>
        <strain evidence="2">NBRC 100468</strain>
    </source>
</reference>
<keyword evidence="3" id="KW-1185">Reference proteome</keyword>
<sequence>MRNFNPLQKVSVREITSATNTMFSSKARSTHNSNSTSSSGLQQQQQLSATNTFSSSLTSVAFLGSRSTGNMYMSTESDKASITTTTSTSRKYLIKAPIQLLHRIKRRLERTKTIVSNTYHNTHRPSVTGSIVSQSDNDEEVLETFEVMVQRAKQERRRLMQQPPTWYSAEHHSNHHNNNHYDQSMTNPNITMIMPPKANDSYSVSIM</sequence>
<name>A0A9W7ZRV7_9FUNG</name>
<evidence type="ECO:0000256" key="1">
    <source>
        <dbReference type="SAM" id="MobiDB-lite"/>
    </source>
</evidence>